<feature type="binding site" evidence="4">
    <location>
        <position position="2"/>
    </location>
    <ligand>
        <name>Ni(2+)</name>
        <dbReference type="ChEBI" id="CHEBI:49786"/>
    </ligand>
</feature>
<dbReference type="PANTHER" id="PTHR34535:SF3">
    <property type="entry name" value="HYDROGENASE MATURATION FACTOR HYPA"/>
    <property type="match status" value="1"/>
</dbReference>
<keyword evidence="3 4" id="KW-0862">Zinc</keyword>
<evidence type="ECO:0000313" key="5">
    <source>
        <dbReference type="EMBL" id="MFD2586736.1"/>
    </source>
</evidence>
<dbReference type="InterPro" id="IPR000688">
    <property type="entry name" value="HypA/HybF"/>
</dbReference>
<evidence type="ECO:0000256" key="4">
    <source>
        <dbReference type="HAMAP-Rule" id="MF_00213"/>
    </source>
</evidence>
<dbReference type="PIRSF" id="PIRSF004761">
    <property type="entry name" value="Hydrgn_mat_HypA"/>
    <property type="match status" value="1"/>
</dbReference>
<accession>A0ABW5MUJ7</accession>
<dbReference type="EMBL" id="JBHULB010000008">
    <property type="protein sequence ID" value="MFD2586736.1"/>
    <property type="molecule type" value="Genomic_DNA"/>
</dbReference>
<evidence type="ECO:0000313" key="6">
    <source>
        <dbReference type="Proteomes" id="UP001597526"/>
    </source>
</evidence>
<dbReference type="Pfam" id="PF01155">
    <property type="entry name" value="HypA"/>
    <property type="match status" value="1"/>
</dbReference>
<gene>
    <name evidence="4" type="primary">hypA</name>
    <name evidence="5" type="ORF">ACFSQJ_07325</name>
</gene>
<keyword evidence="1 4" id="KW-0533">Nickel</keyword>
<keyword evidence="2 4" id="KW-0479">Metal-binding</keyword>
<organism evidence="5 6">
    <name type="scientific">Croceitalea marina</name>
    <dbReference type="NCBI Taxonomy" id="1775166"/>
    <lineage>
        <taxon>Bacteria</taxon>
        <taxon>Pseudomonadati</taxon>
        <taxon>Bacteroidota</taxon>
        <taxon>Flavobacteriia</taxon>
        <taxon>Flavobacteriales</taxon>
        <taxon>Flavobacteriaceae</taxon>
        <taxon>Croceitalea</taxon>
    </lineage>
</organism>
<feature type="binding site" evidence="4">
    <location>
        <position position="90"/>
    </location>
    <ligand>
        <name>Zn(2+)</name>
        <dbReference type="ChEBI" id="CHEBI:29105"/>
    </ligand>
</feature>
<dbReference type="Proteomes" id="UP001597526">
    <property type="component" value="Unassembled WGS sequence"/>
</dbReference>
<dbReference type="HAMAP" id="MF_00213">
    <property type="entry name" value="HypA_HybF"/>
    <property type="match status" value="1"/>
</dbReference>
<keyword evidence="6" id="KW-1185">Reference proteome</keyword>
<comment type="similarity">
    <text evidence="4">Belongs to the HypA/HybF family.</text>
</comment>
<evidence type="ECO:0000256" key="3">
    <source>
        <dbReference type="ARBA" id="ARBA00022833"/>
    </source>
</evidence>
<proteinExistence type="inferred from homology"/>
<dbReference type="Gene3D" id="3.30.2320.80">
    <property type="match status" value="1"/>
</dbReference>
<comment type="caution">
    <text evidence="5">The sequence shown here is derived from an EMBL/GenBank/DDBJ whole genome shotgun (WGS) entry which is preliminary data.</text>
</comment>
<name>A0ABW5MUJ7_9FLAO</name>
<feature type="binding site" evidence="4">
    <location>
        <position position="93"/>
    </location>
    <ligand>
        <name>Zn(2+)</name>
        <dbReference type="ChEBI" id="CHEBI:29105"/>
    </ligand>
</feature>
<feature type="binding site" evidence="4">
    <location>
        <position position="77"/>
    </location>
    <ligand>
        <name>Zn(2+)</name>
        <dbReference type="ChEBI" id="CHEBI:29105"/>
    </ligand>
</feature>
<reference evidence="6" key="1">
    <citation type="journal article" date="2019" name="Int. J. Syst. Evol. Microbiol.">
        <title>The Global Catalogue of Microorganisms (GCM) 10K type strain sequencing project: providing services to taxonomists for standard genome sequencing and annotation.</title>
        <authorList>
            <consortium name="The Broad Institute Genomics Platform"/>
            <consortium name="The Broad Institute Genome Sequencing Center for Infectious Disease"/>
            <person name="Wu L."/>
            <person name="Ma J."/>
        </authorList>
    </citation>
    <scope>NUCLEOTIDE SEQUENCE [LARGE SCALE GENOMIC DNA]</scope>
    <source>
        <strain evidence="6">KCTC 52368</strain>
    </source>
</reference>
<evidence type="ECO:0000256" key="2">
    <source>
        <dbReference type="ARBA" id="ARBA00022723"/>
    </source>
</evidence>
<comment type="function">
    <text evidence="4">Involved in the maturation of [NiFe] hydrogenases. Required for nickel insertion into the metal center of the hydrogenase.</text>
</comment>
<feature type="binding site" evidence="4">
    <location>
        <position position="74"/>
    </location>
    <ligand>
        <name>Zn(2+)</name>
        <dbReference type="ChEBI" id="CHEBI:29105"/>
    </ligand>
</feature>
<dbReference type="RefSeq" id="WP_339654418.1">
    <property type="nucleotide sequence ID" value="NZ_JBHULB010000008.1"/>
</dbReference>
<protein>
    <recommendedName>
        <fullName evidence="4">Hydrogenase maturation factor HypA</fullName>
    </recommendedName>
</protein>
<sequence>MHETSIVNGIFRTLEQEFEEEKLNKLTGIYVKVGILSNIEPRLLLNAYEASHMTNPKYHHSKLHIEMVELKIQCESCNHITDVKNYRFICEKCEKPSKNVIQGEEMLIHKVEFDD</sequence>
<evidence type="ECO:0000256" key="1">
    <source>
        <dbReference type="ARBA" id="ARBA00022596"/>
    </source>
</evidence>
<dbReference type="PANTHER" id="PTHR34535">
    <property type="entry name" value="HYDROGENASE MATURATION FACTOR HYPA"/>
    <property type="match status" value="1"/>
</dbReference>